<feature type="region of interest" description="Disordered" evidence="1">
    <location>
        <begin position="244"/>
        <end position="278"/>
    </location>
</feature>
<dbReference type="AlphaFoldDB" id="A0A7D8UYU9"/>
<proteinExistence type="predicted"/>
<dbReference type="OrthoDB" id="2595969at2759"/>
<feature type="region of interest" description="Disordered" evidence="1">
    <location>
        <begin position="1"/>
        <end position="36"/>
    </location>
</feature>
<name>A0A7D8UYU9_VANHU</name>
<feature type="compositionally biased region" description="Basic residues" evidence="1">
    <location>
        <begin position="264"/>
        <end position="278"/>
    </location>
</feature>
<reference evidence="2 3" key="1">
    <citation type="journal article" date="2019" name="PLoS Genet.">
        <title>Convergent evolution of linked mating-type loci in basidiomycete fungi.</title>
        <authorList>
            <person name="Sun S."/>
            <person name="Coelho M.A."/>
            <person name="Heitman J."/>
            <person name="Nowrousian M."/>
        </authorList>
    </citation>
    <scope>NUCLEOTIDE SEQUENCE [LARGE SCALE GENOMIC DNA]</scope>
    <source>
        <strain evidence="2 3">CBS 4282</strain>
    </source>
</reference>
<dbReference type="EMBL" id="QKWK01000011">
    <property type="protein sequence ID" value="TXT05940.1"/>
    <property type="molecule type" value="Genomic_DNA"/>
</dbReference>
<comment type="caution">
    <text evidence="2">The sequence shown here is derived from an EMBL/GenBank/DDBJ whole genome shotgun (WGS) entry which is preliminary data.</text>
</comment>
<evidence type="ECO:0000256" key="1">
    <source>
        <dbReference type="SAM" id="MobiDB-lite"/>
    </source>
</evidence>
<organism evidence="2 3">
    <name type="scientific">Vanrija humicola</name>
    <name type="common">Yeast</name>
    <name type="synonym">Cryptococcus humicola</name>
    <dbReference type="NCBI Taxonomy" id="5417"/>
    <lineage>
        <taxon>Eukaryota</taxon>
        <taxon>Fungi</taxon>
        <taxon>Dikarya</taxon>
        <taxon>Basidiomycota</taxon>
        <taxon>Agaricomycotina</taxon>
        <taxon>Tremellomycetes</taxon>
        <taxon>Trichosporonales</taxon>
        <taxon>Trichosporonaceae</taxon>
        <taxon>Vanrija</taxon>
    </lineage>
</organism>
<keyword evidence="3" id="KW-1185">Reference proteome</keyword>
<dbReference type="Proteomes" id="UP000473826">
    <property type="component" value="Unassembled WGS sequence"/>
</dbReference>
<evidence type="ECO:0000313" key="2">
    <source>
        <dbReference type="EMBL" id="TXT05940.1"/>
    </source>
</evidence>
<sequence length="278" mass="28423">MLDPIASLKAPPPRYQLESDSSDEEGQGAYPASSAAAARRPAAPAAEVSLAGLPGAAKLTATSAVVAIGQAGAYLLRRASSASPALAVHVGPARKGTVFALGGDAALLALEDVDGDAAHALVDAVISAIGASSWTLVSSYVPAMYIPAAGERRALDPPVRYLSSAALNAPELRPYDAPNYVTGLAGAFLSAVGSAQELVRDEKLTRTPVGTPRVPVPRHAGRAAAAPAAAVDARAVRRVGRAGRRRARCCQGARQARVLDRGGRRALRRARHGRSAAP</sequence>
<gene>
    <name evidence="2" type="ORF">VHUM_03701</name>
</gene>
<protein>
    <submittedName>
        <fullName evidence="2">Uncharacterized protein</fullName>
    </submittedName>
</protein>
<evidence type="ECO:0000313" key="3">
    <source>
        <dbReference type="Proteomes" id="UP000473826"/>
    </source>
</evidence>
<accession>A0A7D8UYU9</accession>